<dbReference type="EMBL" id="CP012605">
    <property type="protein sequence ID" value="ANH74942.1"/>
    <property type="molecule type" value="Genomic_DNA"/>
</dbReference>
<protein>
    <submittedName>
        <fullName evidence="1">Uncharacterized protein</fullName>
    </submittedName>
</protein>
<dbReference type="KEGG" id="rin:ACS15_1652"/>
<evidence type="ECO:0000313" key="2">
    <source>
        <dbReference type="Proteomes" id="UP000077927"/>
    </source>
</evidence>
<gene>
    <name evidence="1" type="ORF">ACS15_1652</name>
</gene>
<accession>A0AAC9FSZ7</accession>
<reference evidence="1 2" key="1">
    <citation type="submission" date="2015-09" db="EMBL/GenBank/DDBJ databases">
        <authorList>
            <person name="Xu Y."/>
            <person name="Nagy A."/>
            <person name="Liu N.T."/>
            <person name="Nou X."/>
        </authorList>
    </citation>
    <scope>NUCLEOTIDE SEQUENCE [LARGE SCALE GENOMIC DNA]</scope>
    <source>
        <strain evidence="1 2">FC1138</strain>
    </source>
</reference>
<dbReference type="Proteomes" id="UP000077927">
    <property type="component" value="Chromosome 1"/>
</dbReference>
<name>A0AAC9FSZ7_9RALS</name>
<dbReference type="AlphaFoldDB" id="A0AAC9FSZ7"/>
<evidence type="ECO:0000313" key="1">
    <source>
        <dbReference type="EMBL" id="ANH74942.1"/>
    </source>
</evidence>
<organism evidence="1 2">
    <name type="scientific">Ralstonia insidiosa</name>
    <dbReference type="NCBI Taxonomy" id="190721"/>
    <lineage>
        <taxon>Bacteria</taxon>
        <taxon>Pseudomonadati</taxon>
        <taxon>Pseudomonadota</taxon>
        <taxon>Betaproteobacteria</taxon>
        <taxon>Burkholderiales</taxon>
        <taxon>Burkholderiaceae</taxon>
        <taxon>Ralstonia</taxon>
    </lineage>
</organism>
<proteinExistence type="predicted"/>
<sequence length="41" mass="4945">MWVERERPAMMRRITAFWNRAAMTRAGHLRWMELAGALRLT</sequence>